<organism evidence="4 5">
    <name type="scientific">Coprococcus ammoniilyticus</name>
    <dbReference type="NCBI Taxonomy" id="2981785"/>
    <lineage>
        <taxon>Bacteria</taxon>
        <taxon>Bacillati</taxon>
        <taxon>Bacillota</taxon>
        <taxon>Clostridia</taxon>
        <taxon>Lachnospirales</taxon>
        <taxon>Lachnospiraceae</taxon>
        <taxon>Coprococcus</taxon>
    </lineage>
</organism>
<feature type="transmembrane region" description="Helical" evidence="3">
    <location>
        <begin position="141"/>
        <end position="164"/>
    </location>
</feature>
<accession>A0ABV1EKM5</accession>
<feature type="transmembrane region" description="Helical" evidence="3">
    <location>
        <begin position="7"/>
        <end position="28"/>
    </location>
</feature>
<proteinExistence type="inferred from homology"/>
<comment type="similarity">
    <text evidence="1 2">Belongs to the BioY family.</text>
</comment>
<feature type="transmembrane region" description="Helical" evidence="3">
    <location>
        <begin position="116"/>
        <end position="135"/>
    </location>
</feature>
<evidence type="ECO:0000256" key="3">
    <source>
        <dbReference type="SAM" id="Phobius"/>
    </source>
</evidence>
<comment type="subcellular location">
    <subcellularLocation>
        <location evidence="2">Cell membrane</location>
        <topology evidence="2">Multi-pass membrane protein</topology>
    </subcellularLocation>
</comment>
<evidence type="ECO:0000256" key="1">
    <source>
        <dbReference type="ARBA" id="ARBA00010692"/>
    </source>
</evidence>
<keyword evidence="5" id="KW-1185">Reference proteome</keyword>
<comment type="caution">
    <text evidence="4">The sequence shown here is derived from an EMBL/GenBank/DDBJ whole genome shotgun (WGS) entry which is preliminary data.</text>
</comment>
<keyword evidence="2" id="KW-1003">Cell membrane</keyword>
<evidence type="ECO:0000313" key="5">
    <source>
        <dbReference type="Proteomes" id="UP001482186"/>
    </source>
</evidence>
<gene>
    <name evidence="4" type="ORF">AAAT04_10865</name>
</gene>
<name>A0ABV1EKM5_9FIRM</name>
<dbReference type="Pfam" id="PF02632">
    <property type="entry name" value="BioY"/>
    <property type="match status" value="1"/>
</dbReference>
<dbReference type="PANTHER" id="PTHR34295">
    <property type="entry name" value="BIOTIN TRANSPORTER BIOY"/>
    <property type="match status" value="1"/>
</dbReference>
<keyword evidence="2 3" id="KW-0472">Membrane</keyword>
<sequence>MKNKFTTVEITMMAVFAAILCVSAYLSIPTPLPNAAHITLLNFMIMLIALVFEVRDSTIIVALWMILGAVGVPVFIGGGSGIGYLTGVFGGYTFSFIIVTIFAGLTKGKKYNRIRYTIVAILTAALIDIIGMLWWKFNGNLTWKVAFLSGFVAFIPLDLVKAIIAAQIVPLFKKLMPEANANTVAKKEAA</sequence>
<keyword evidence="2" id="KW-0813">Transport</keyword>
<evidence type="ECO:0000256" key="2">
    <source>
        <dbReference type="PIRNR" id="PIRNR016661"/>
    </source>
</evidence>
<feature type="transmembrane region" description="Helical" evidence="3">
    <location>
        <begin position="59"/>
        <end position="76"/>
    </location>
</feature>
<keyword evidence="3" id="KW-1133">Transmembrane helix</keyword>
<reference evidence="4 5" key="1">
    <citation type="submission" date="2024-04" db="EMBL/GenBank/DDBJ databases">
        <title>Human intestinal bacterial collection.</title>
        <authorList>
            <person name="Pauvert C."/>
            <person name="Hitch T.C.A."/>
            <person name="Clavel T."/>
        </authorList>
    </citation>
    <scope>NUCLEOTIDE SEQUENCE [LARGE SCALE GENOMIC DNA]</scope>
    <source>
        <strain evidence="4 5">CLA-AA-H141</strain>
    </source>
</reference>
<dbReference type="Proteomes" id="UP001482186">
    <property type="component" value="Unassembled WGS sequence"/>
</dbReference>
<dbReference type="EMBL" id="JBBNFM010000007">
    <property type="protein sequence ID" value="MEQ2454540.1"/>
    <property type="molecule type" value="Genomic_DNA"/>
</dbReference>
<feature type="transmembrane region" description="Helical" evidence="3">
    <location>
        <begin position="82"/>
        <end position="104"/>
    </location>
</feature>
<dbReference type="RefSeq" id="WP_117784677.1">
    <property type="nucleotide sequence ID" value="NZ_JAOQJS010000001.1"/>
</dbReference>
<dbReference type="PANTHER" id="PTHR34295:SF1">
    <property type="entry name" value="BIOTIN TRANSPORTER BIOY"/>
    <property type="match status" value="1"/>
</dbReference>
<dbReference type="InterPro" id="IPR003784">
    <property type="entry name" value="BioY"/>
</dbReference>
<feature type="transmembrane region" description="Helical" evidence="3">
    <location>
        <begin position="34"/>
        <end position="52"/>
    </location>
</feature>
<protein>
    <recommendedName>
        <fullName evidence="2">Biotin transporter</fullName>
    </recommendedName>
</protein>
<dbReference type="PIRSF" id="PIRSF016661">
    <property type="entry name" value="BioY"/>
    <property type="match status" value="1"/>
</dbReference>
<keyword evidence="3" id="KW-0812">Transmembrane</keyword>
<evidence type="ECO:0000313" key="4">
    <source>
        <dbReference type="EMBL" id="MEQ2454540.1"/>
    </source>
</evidence>
<dbReference type="Gene3D" id="1.10.1760.20">
    <property type="match status" value="1"/>
</dbReference>